<comment type="caution">
    <text evidence="1">The sequence shown here is derived from an EMBL/GenBank/DDBJ whole genome shotgun (WGS) entry which is preliminary data.</text>
</comment>
<accession>A0A644U317</accession>
<reference evidence="1" key="1">
    <citation type="submission" date="2019-08" db="EMBL/GenBank/DDBJ databases">
        <authorList>
            <person name="Kucharzyk K."/>
            <person name="Murdoch R.W."/>
            <person name="Higgins S."/>
            <person name="Loffler F."/>
        </authorList>
    </citation>
    <scope>NUCLEOTIDE SEQUENCE</scope>
</reference>
<name>A0A644U317_9ZZZZ</name>
<dbReference type="EMBL" id="VSSQ01000070">
    <property type="protein sequence ID" value="MPL73117.1"/>
    <property type="molecule type" value="Genomic_DNA"/>
</dbReference>
<proteinExistence type="predicted"/>
<organism evidence="1">
    <name type="scientific">bioreactor metagenome</name>
    <dbReference type="NCBI Taxonomy" id="1076179"/>
    <lineage>
        <taxon>unclassified sequences</taxon>
        <taxon>metagenomes</taxon>
        <taxon>ecological metagenomes</taxon>
    </lineage>
</organism>
<evidence type="ECO:0000313" key="1">
    <source>
        <dbReference type="EMBL" id="MPL73117.1"/>
    </source>
</evidence>
<dbReference type="AlphaFoldDB" id="A0A644U317"/>
<sequence length="47" mass="5211">MNTPISIGLAALIFLCLLADALFNGWGASLFLARKSVDLIDWVAFWR</sequence>
<gene>
    <name evidence="1" type="ORF">SDC9_18910</name>
</gene>
<protein>
    <submittedName>
        <fullName evidence="1">Uncharacterized protein</fullName>
    </submittedName>
</protein>